<dbReference type="InterPro" id="IPR011663">
    <property type="entry name" value="UTRA"/>
</dbReference>
<reference evidence="5 6" key="1">
    <citation type="journal article" date="2016" name="Sci. Rep.">
        <title>Complete genome sequence and transcriptomic analysis of a novel marine strain Bacillus weihaiensis reveals the mechanism of brown algae degradation.</title>
        <authorList>
            <person name="Zhu Y."/>
            <person name="Chen P."/>
            <person name="Bao Y."/>
            <person name="Men Y."/>
            <person name="Zeng Y."/>
            <person name="Yang J."/>
            <person name="Sun J."/>
            <person name="Sun Y."/>
        </authorList>
    </citation>
    <scope>NUCLEOTIDE SEQUENCE [LARGE SCALE GENOMIC DNA]</scope>
    <source>
        <strain evidence="5 6">Alg07</strain>
    </source>
</reference>
<dbReference type="InterPro" id="IPR028978">
    <property type="entry name" value="Chorismate_lyase_/UTRA_dom_sf"/>
</dbReference>
<dbReference type="PRINTS" id="PR00035">
    <property type="entry name" value="HTHGNTR"/>
</dbReference>
<dbReference type="SMART" id="SM00345">
    <property type="entry name" value="HTH_GNTR"/>
    <property type="match status" value="1"/>
</dbReference>
<evidence type="ECO:0000256" key="1">
    <source>
        <dbReference type="ARBA" id="ARBA00023015"/>
    </source>
</evidence>
<dbReference type="STRING" id="1547283.A9C19_01405"/>
<evidence type="ECO:0000313" key="6">
    <source>
        <dbReference type="Proteomes" id="UP000181936"/>
    </source>
</evidence>
<keyword evidence="6" id="KW-1185">Reference proteome</keyword>
<dbReference type="RefSeq" id="WP_072578306.1">
    <property type="nucleotide sequence ID" value="NZ_CP016020.1"/>
</dbReference>
<dbReference type="InterPro" id="IPR036390">
    <property type="entry name" value="WH_DNA-bd_sf"/>
</dbReference>
<dbReference type="PROSITE" id="PS50949">
    <property type="entry name" value="HTH_GNTR"/>
    <property type="match status" value="1"/>
</dbReference>
<dbReference type="KEGG" id="bwh:A9C19_01405"/>
<dbReference type="PANTHER" id="PTHR44846:SF17">
    <property type="entry name" value="GNTR-FAMILY TRANSCRIPTIONAL REGULATOR"/>
    <property type="match status" value="1"/>
</dbReference>
<dbReference type="Pfam" id="PF07702">
    <property type="entry name" value="UTRA"/>
    <property type="match status" value="1"/>
</dbReference>
<name>A0A1L3MMF6_9BACI</name>
<dbReference type="InterPro" id="IPR036388">
    <property type="entry name" value="WH-like_DNA-bd_sf"/>
</dbReference>
<dbReference type="GO" id="GO:0045892">
    <property type="term" value="P:negative regulation of DNA-templated transcription"/>
    <property type="evidence" value="ECO:0007669"/>
    <property type="project" value="TreeGrafter"/>
</dbReference>
<dbReference type="SUPFAM" id="SSF64288">
    <property type="entry name" value="Chorismate lyase-like"/>
    <property type="match status" value="1"/>
</dbReference>
<dbReference type="SUPFAM" id="SSF46785">
    <property type="entry name" value="Winged helix' DNA-binding domain"/>
    <property type="match status" value="1"/>
</dbReference>
<dbReference type="AlphaFoldDB" id="A0A1L3MMF6"/>
<dbReference type="PANTHER" id="PTHR44846">
    <property type="entry name" value="MANNOSYL-D-GLYCERATE TRANSPORT/METABOLISM SYSTEM REPRESSOR MNGR-RELATED"/>
    <property type="match status" value="1"/>
</dbReference>
<dbReference type="InterPro" id="IPR050679">
    <property type="entry name" value="Bact_HTH_transcr_reg"/>
</dbReference>
<accession>A0A1L3MMF6</accession>
<dbReference type="OrthoDB" id="149756at2"/>
<protein>
    <recommendedName>
        <fullName evidence="4">HTH gntR-type domain-containing protein</fullName>
    </recommendedName>
</protein>
<dbReference type="SMART" id="SM00866">
    <property type="entry name" value="UTRA"/>
    <property type="match status" value="1"/>
</dbReference>
<gene>
    <name evidence="5" type="ORF">A9C19_01405</name>
</gene>
<dbReference type="GO" id="GO:0003700">
    <property type="term" value="F:DNA-binding transcription factor activity"/>
    <property type="evidence" value="ECO:0007669"/>
    <property type="project" value="InterPro"/>
</dbReference>
<dbReference type="Gene3D" id="1.10.10.10">
    <property type="entry name" value="Winged helix-like DNA-binding domain superfamily/Winged helix DNA-binding domain"/>
    <property type="match status" value="1"/>
</dbReference>
<keyword evidence="1" id="KW-0805">Transcription regulation</keyword>
<organism evidence="5 6">
    <name type="scientific">Bacillus weihaiensis</name>
    <dbReference type="NCBI Taxonomy" id="1547283"/>
    <lineage>
        <taxon>Bacteria</taxon>
        <taxon>Bacillati</taxon>
        <taxon>Bacillota</taxon>
        <taxon>Bacilli</taxon>
        <taxon>Bacillales</taxon>
        <taxon>Bacillaceae</taxon>
        <taxon>Bacillus</taxon>
    </lineage>
</organism>
<evidence type="ECO:0000313" key="5">
    <source>
        <dbReference type="EMBL" id="APH03516.1"/>
    </source>
</evidence>
<dbReference type="GO" id="GO:0003677">
    <property type="term" value="F:DNA binding"/>
    <property type="evidence" value="ECO:0007669"/>
    <property type="project" value="UniProtKB-KW"/>
</dbReference>
<keyword evidence="3" id="KW-0804">Transcription</keyword>
<evidence type="ECO:0000256" key="3">
    <source>
        <dbReference type="ARBA" id="ARBA00023163"/>
    </source>
</evidence>
<dbReference type="Gene3D" id="3.40.1410.10">
    <property type="entry name" value="Chorismate lyase-like"/>
    <property type="match status" value="1"/>
</dbReference>
<dbReference type="InterPro" id="IPR000524">
    <property type="entry name" value="Tscrpt_reg_HTH_GntR"/>
</dbReference>
<proteinExistence type="predicted"/>
<evidence type="ECO:0000256" key="2">
    <source>
        <dbReference type="ARBA" id="ARBA00023125"/>
    </source>
</evidence>
<keyword evidence="2" id="KW-0238">DNA-binding</keyword>
<dbReference type="Proteomes" id="UP000181936">
    <property type="component" value="Chromosome"/>
</dbReference>
<feature type="domain" description="HTH gntR-type" evidence="4">
    <location>
        <begin position="2"/>
        <end position="70"/>
    </location>
</feature>
<sequence>MKPSYQLIMQELKELIAKGQLRVGEKLPSEIEMAKTFNVSRETFRSAVKILEQEGHLLVKRGVGTFVVQPLPNIPNRIEQLSSVTSMIKSAGLKEGEQKEFVKIEECEPDWAEALNINVGEPVVIIERTRTANGEPVVVSKNIIPESVAGKDMVDEEEIGSLFHYLETKNKMQITCADTELIIPLHTDKQCQKLLVRPETTVIMMRQIHYHADNTPVLYSMDYFRNDIFKFWVRRVRE</sequence>
<dbReference type="Pfam" id="PF00392">
    <property type="entry name" value="GntR"/>
    <property type="match status" value="1"/>
</dbReference>
<dbReference type="CDD" id="cd07377">
    <property type="entry name" value="WHTH_GntR"/>
    <property type="match status" value="1"/>
</dbReference>
<evidence type="ECO:0000259" key="4">
    <source>
        <dbReference type="PROSITE" id="PS50949"/>
    </source>
</evidence>
<dbReference type="EMBL" id="CP016020">
    <property type="protein sequence ID" value="APH03516.1"/>
    <property type="molecule type" value="Genomic_DNA"/>
</dbReference>